<name>A0A0A9H9Y8_ARUDO</name>
<sequence>MLCQCIYKRCKIINIFIWLAANMLFLILLTSLLLFY</sequence>
<reference evidence="2" key="1">
    <citation type="submission" date="2014-09" db="EMBL/GenBank/DDBJ databases">
        <authorList>
            <person name="Magalhaes I.L.F."/>
            <person name="Oliveira U."/>
            <person name="Santos F.R."/>
            <person name="Vidigal T.H.D.A."/>
            <person name="Brescovit A.D."/>
            <person name="Santos A.J."/>
        </authorList>
    </citation>
    <scope>NUCLEOTIDE SEQUENCE</scope>
    <source>
        <tissue evidence="2">Shoot tissue taken approximately 20 cm above the soil surface</tissue>
    </source>
</reference>
<organism evidence="2">
    <name type="scientific">Arundo donax</name>
    <name type="common">Giant reed</name>
    <name type="synonym">Donax arundinaceus</name>
    <dbReference type="NCBI Taxonomy" id="35708"/>
    <lineage>
        <taxon>Eukaryota</taxon>
        <taxon>Viridiplantae</taxon>
        <taxon>Streptophyta</taxon>
        <taxon>Embryophyta</taxon>
        <taxon>Tracheophyta</taxon>
        <taxon>Spermatophyta</taxon>
        <taxon>Magnoliopsida</taxon>
        <taxon>Liliopsida</taxon>
        <taxon>Poales</taxon>
        <taxon>Poaceae</taxon>
        <taxon>PACMAD clade</taxon>
        <taxon>Arundinoideae</taxon>
        <taxon>Arundineae</taxon>
        <taxon>Arundo</taxon>
    </lineage>
</organism>
<evidence type="ECO:0000256" key="1">
    <source>
        <dbReference type="SAM" id="Phobius"/>
    </source>
</evidence>
<keyword evidence="1" id="KW-0472">Membrane</keyword>
<protein>
    <submittedName>
        <fullName evidence="2">Uncharacterized protein</fullName>
    </submittedName>
</protein>
<evidence type="ECO:0000313" key="2">
    <source>
        <dbReference type="EMBL" id="JAE31641.1"/>
    </source>
</evidence>
<reference evidence="2" key="2">
    <citation type="journal article" date="2015" name="Data Brief">
        <title>Shoot transcriptome of the giant reed, Arundo donax.</title>
        <authorList>
            <person name="Barrero R.A."/>
            <person name="Guerrero F.D."/>
            <person name="Moolhuijzen P."/>
            <person name="Goolsby J.A."/>
            <person name="Tidwell J."/>
            <person name="Bellgard S.E."/>
            <person name="Bellgard M.I."/>
        </authorList>
    </citation>
    <scope>NUCLEOTIDE SEQUENCE</scope>
    <source>
        <tissue evidence="2">Shoot tissue taken approximately 20 cm above the soil surface</tissue>
    </source>
</reference>
<accession>A0A0A9H9Y8</accession>
<dbReference type="EMBL" id="GBRH01166255">
    <property type="protein sequence ID" value="JAE31641.1"/>
    <property type="molecule type" value="Transcribed_RNA"/>
</dbReference>
<keyword evidence="1" id="KW-0812">Transmembrane</keyword>
<dbReference type="AlphaFoldDB" id="A0A0A9H9Y8"/>
<keyword evidence="1" id="KW-1133">Transmembrane helix</keyword>
<proteinExistence type="predicted"/>
<feature type="transmembrane region" description="Helical" evidence="1">
    <location>
        <begin position="12"/>
        <end position="35"/>
    </location>
</feature>